<dbReference type="STRING" id="450851.PHZ_c2480"/>
<proteinExistence type="inferred from homology"/>
<dbReference type="PANTHER" id="PTHR42812">
    <property type="entry name" value="BETA-XYLOSIDASE"/>
    <property type="match status" value="1"/>
</dbReference>
<feature type="chain" id="PRO_5002822630" evidence="8">
    <location>
        <begin position="18"/>
        <end position="547"/>
    </location>
</feature>
<evidence type="ECO:0000259" key="9">
    <source>
        <dbReference type="Pfam" id="PF17851"/>
    </source>
</evidence>
<dbReference type="Gene3D" id="2.115.10.20">
    <property type="entry name" value="Glycosyl hydrolase domain, family 43"/>
    <property type="match status" value="1"/>
</dbReference>
<gene>
    <name evidence="10" type="primary">xylB</name>
    <name evidence="10" type="ordered locus">PHZ_c2480</name>
</gene>
<dbReference type="GO" id="GO:0004553">
    <property type="term" value="F:hydrolase activity, hydrolyzing O-glycosyl compounds"/>
    <property type="evidence" value="ECO:0007669"/>
    <property type="project" value="InterPro"/>
</dbReference>
<evidence type="ECO:0000256" key="2">
    <source>
        <dbReference type="ARBA" id="ARBA00022801"/>
    </source>
</evidence>
<dbReference type="InterPro" id="IPR006710">
    <property type="entry name" value="Glyco_hydro_43"/>
</dbReference>
<dbReference type="SUPFAM" id="SSF75005">
    <property type="entry name" value="Arabinanase/levansucrase/invertase"/>
    <property type="match status" value="1"/>
</dbReference>
<feature type="active site" description="Proton acceptor" evidence="4">
    <location>
        <position position="53"/>
    </location>
</feature>
<dbReference type="EMBL" id="CP000747">
    <property type="protein sequence ID" value="ACG78889.1"/>
    <property type="molecule type" value="Genomic_DNA"/>
</dbReference>
<dbReference type="Proteomes" id="UP000001868">
    <property type="component" value="Chromosome"/>
</dbReference>
<keyword evidence="8" id="KW-0732">Signal</keyword>
<name>B4RGI3_PHEZH</name>
<accession>B4RGI3</accession>
<organism evidence="10 11">
    <name type="scientific">Phenylobacterium zucineum (strain HLK1)</name>
    <dbReference type="NCBI Taxonomy" id="450851"/>
    <lineage>
        <taxon>Bacteria</taxon>
        <taxon>Pseudomonadati</taxon>
        <taxon>Pseudomonadota</taxon>
        <taxon>Alphaproteobacteria</taxon>
        <taxon>Caulobacterales</taxon>
        <taxon>Caulobacteraceae</taxon>
        <taxon>Phenylobacterium</taxon>
    </lineage>
</organism>
<dbReference type="Pfam" id="PF17851">
    <property type="entry name" value="GH43_C2"/>
    <property type="match status" value="1"/>
</dbReference>
<dbReference type="eggNOG" id="COG3507">
    <property type="taxonomic scope" value="Bacteria"/>
</dbReference>
<protein>
    <submittedName>
        <fullName evidence="10">Xylosidase/arabinosidase</fullName>
    </submittedName>
</protein>
<dbReference type="InterPro" id="IPR023296">
    <property type="entry name" value="Glyco_hydro_beta-prop_sf"/>
</dbReference>
<dbReference type="Gene3D" id="2.60.120.200">
    <property type="match status" value="1"/>
</dbReference>
<keyword evidence="11" id="KW-1185">Reference proteome</keyword>
<keyword evidence="3 6" id="KW-0326">Glycosidase</keyword>
<dbReference type="GO" id="GO:0005975">
    <property type="term" value="P:carbohydrate metabolic process"/>
    <property type="evidence" value="ECO:0007669"/>
    <property type="project" value="InterPro"/>
</dbReference>
<evidence type="ECO:0000313" key="10">
    <source>
        <dbReference type="EMBL" id="ACG78889.1"/>
    </source>
</evidence>
<dbReference type="CAZy" id="GH43">
    <property type="family name" value="Glycoside Hydrolase Family 43"/>
</dbReference>
<feature type="signal peptide" evidence="8">
    <location>
        <begin position="1"/>
        <end position="17"/>
    </location>
</feature>
<evidence type="ECO:0000256" key="6">
    <source>
        <dbReference type="RuleBase" id="RU361187"/>
    </source>
</evidence>
<dbReference type="AlphaFoldDB" id="B4RGI3"/>
<evidence type="ECO:0000256" key="3">
    <source>
        <dbReference type="ARBA" id="ARBA00023295"/>
    </source>
</evidence>
<evidence type="ECO:0000256" key="1">
    <source>
        <dbReference type="ARBA" id="ARBA00009865"/>
    </source>
</evidence>
<dbReference type="PANTHER" id="PTHR42812:SF12">
    <property type="entry name" value="BETA-XYLOSIDASE-RELATED"/>
    <property type="match status" value="1"/>
</dbReference>
<dbReference type="InterPro" id="IPR051795">
    <property type="entry name" value="Glycosyl_Hydrlase_43"/>
</dbReference>
<dbReference type="CDD" id="cd18617">
    <property type="entry name" value="GH43_XynB-like"/>
    <property type="match status" value="1"/>
</dbReference>
<dbReference type="KEGG" id="pzu:PHZ_c2480"/>
<feature type="active site" description="Proton donor" evidence="4">
    <location>
        <position position="225"/>
    </location>
</feature>
<feature type="domain" description="Beta-xylosidase C-terminal Concanavalin A-like" evidence="9">
    <location>
        <begin position="364"/>
        <end position="545"/>
    </location>
</feature>
<evidence type="ECO:0000256" key="5">
    <source>
        <dbReference type="PIRSR" id="PIRSR606710-2"/>
    </source>
</evidence>
<dbReference type="SUPFAM" id="SSF49899">
    <property type="entry name" value="Concanavalin A-like lectins/glucanases"/>
    <property type="match status" value="1"/>
</dbReference>
<reference evidence="10 11" key="1">
    <citation type="journal article" date="2008" name="BMC Genomics">
        <title>Complete genome of Phenylobacterium zucineum - a novel facultative intracellular bacterium isolated from human erythroleukemia cell line K562.</title>
        <authorList>
            <person name="Luo Y."/>
            <person name="Xu X."/>
            <person name="Ding Z."/>
            <person name="Liu Z."/>
            <person name="Zhang B."/>
            <person name="Yan Z."/>
            <person name="Sun J."/>
            <person name="Hu S."/>
            <person name="Hu X."/>
        </authorList>
    </citation>
    <scope>NUCLEOTIDE SEQUENCE [LARGE SCALE GENOMIC DNA]</scope>
    <source>
        <strain evidence="10 11">HLK1</strain>
    </source>
</reference>
<dbReference type="HOGENOM" id="CLU_016508_2_2_5"/>
<evidence type="ECO:0000256" key="4">
    <source>
        <dbReference type="PIRSR" id="PIRSR606710-1"/>
    </source>
</evidence>
<feature type="site" description="Important for catalytic activity, responsible for pKa modulation of the active site Glu and correct orientation of both the proton donor and substrate" evidence="5">
    <location>
        <position position="160"/>
    </location>
</feature>
<dbReference type="InterPro" id="IPR013320">
    <property type="entry name" value="ConA-like_dom_sf"/>
</dbReference>
<keyword evidence="2 6" id="KW-0378">Hydrolase</keyword>
<sequence>MRGAVAAALLLAGPVAAAEARFDWFEYQGRDPAGAAAGNGEYRNPILTGFYPDPSITRVGGDYYLVTSTFAYFPGLPVFHSRDLVNWTQIGNAIDRPTQLDFSGLGLSRAVFAPDITWKDGTFYILNTCVDCGGNYVITARDPAGPWSDPVWIREVDGIDPAFFFDDDGRAYLLNNGPPDEPPRYDGHRAIWMQEFDLAAMRPIGPRKVLINGGVDILTKPVWIEGPHILKKDGWYYLVCAEGGTSVNHSQVVLRSRHVWGPYEPYAGNPILTQRHLPEDRPDPVTSAGHADLVDTPSGAWWATFLATRPYAGDFYNTGRETFLLPVTWKDGWPVILEGDAVIPQVHPRPGLPPSPAAPDGQGREAFDGGELGPHWMTLRTPRDRWHRLSEGALSLEARAEPLGGKGQPSYLGRRQQHTHAVASTRVDFDPAREGDRAGLAALQSEDFFYLLSVGRQGGRRVVQLERRAGAGDPPHGVVLASAPLPETGAVDLRIEARGGRYDFAYATRPGRWTSLVQGADGTILSTRTAGGFVGVTFGLYAYAPES</sequence>
<evidence type="ECO:0000256" key="8">
    <source>
        <dbReference type="SAM" id="SignalP"/>
    </source>
</evidence>
<evidence type="ECO:0000313" key="11">
    <source>
        <dbReference type="Proteomes" id="UP000001868"/>
    </source>
</evidence>
<evidence type="ECO:0000256" key="7">
    <source>
        <dbReference type="SAM" id="MobiDB-lite"/>
    </source>
</evidence>
<dbReference type="InterPro" id="IPR041542">
    <property type="entry name" value="GH43_C2"/>
</dbReference>
<dbReference type="Pfam" id="PF04616">
    <property type="entry name" value="Glyco_hydro_43"/>
    <property type="match status" value="1"/>
</dbReference>
<feature type="region of interest" description="Disordered" evidence="7">
    <location>
        <begin position="349"/>
        <end position="372"/>
    </location>
</feature>
<comment type="similarity">
    <text evidence="1 6">Belongs to the glycosyl hydrolase 43 family.</text>
</comment>